<dbReference type="InterPro" id="IPR050834">
    <property type="entry name" value="Glycosyltransf_2"/>
</dbReference>
<evidence type="ECO:0000313" key="3">
    <source>
        <dbReference type="Proteomes" id="UP000830167"/>
    </source>
</evidence>
<reference evidence="2" key="1">
    <citation type="submission" date="2021-12" db="EMBL/GenBank/DDBJ databases">
        <title>Alicyclobacillaceae gen. nov., sp. nov., isolated from chalcocite enrichment system.</title>
        <authorList>
            <person name="Jiang Z."/>
        </authorList>
    </citation>
    <scope>NUCLEOTIDE SEQUENCE</scope>
    <source>
        <strain evidence="2">MYW30-H2</strain>
    </source>
</reference>
<dbReference type="PANTHER" id="PTHR43685">
    <property type="entry name" value="GLYCOSYLTRANSFERASE"/>
    <property type="match status" value="1"/>
</dbReference>
<protein>
    <submittedName>
        <fullName evidence="2">Glycosyltransferase</fullName>
    </submittedName>
</protein>
<dbReference type="SUPFAM" id="SSF53448">
    <property type="entry name" value="Nucleotide-diphospho-sugar transferases"/>
    <property type="match status" value="1"/>
</dbReference>
<dbReference type="PANTHER" id="PTHR43685:SF2">
    <property type="entry name" value="GLYCOSYLTRANSFERASE 2-LIKE DOMAIN-CONTAINING PROTEIN"/>
    <property type="match status" value="1"/>
</dbReference>
<keyword evidence="3" id="KW-1185">Reference proteome</keyword>
<proteinExistence type="predicted"/>
<dbReference type="RefSeq" id="WP_430734221.1">
    <property type="nucleotide sequence ID" value="NZ_CP089291.1"/>
</dbReference>
<dbReference type="InterPro" id="IPR001173">
    <property type="entry name" value="Glyco_trans_2-like"/>
</dbReference>
<dbReference type="Proteomes" id="UP000830167">
    <property type="component" value="Chromosome"/>
</dbReference>
<accession>A0ABY4CJU0</accession>
<evidence type="ECO:0000259" key="1">
    <source>
        <dbReference type="Pfam" id="PF00535"/>
    </source>
</evidence>
<organism evidence="2 3">
    <name type="scientific">Fodinisporobacter ferrooxydans</name>
    <dbReference type="NCBI Taxonomy" id="2901836"/>
    <lineage>
        <taxon>Bacteria</taxon>
        <taxon>Bacillati</taxon>
        <taxon>Bacillota</taxon>
        <taxon>Bacilli</taxon>
        <taxon>Bacillales</taxon>
        <taxon>Alicyclobacillaceae</taxon>
        <taxon>Fodinisporobacter</taxon>
    </lineage>
</organism>
<sequence>MPVYKQKPSYLRAAIRSILAQNYRNYKFIIVVDGAPADTVKMIREEMQGDHRTRVIVKMRNEGVAKALNTGFQYFLEDPEIQYLTWVSSDNIYYPTFIEKLRDVLKYGSENIGLVYSSFRHIGSGGQSLQTEKDLIAFREFQKQPKENLLDVCFVGVSFMYKKQYAANIKGYELEPVEDYDYWLRLTEFCDIDYVPEELMDYRKNSPLSISAQLNRTQMQYRRWRYAFNLAKQQARNRRGIPFETTIVFPVSHASDETVKKLDTVLDISAYPPFYSNFKLLIYDISPTACVIPALKTIPDPRITFLARPGANERQAIKFGVEAANTPYTILFGKGNFPTSPYVFYSLVLQQRQVSNREMLSQPLIAASADQHAAKLRILLAATEPVYGELYRTDQLSAIIKGLGL</sequence>
<dbReference type="Pfam" id="PF00535">
    <property type="entry name" value="Glycos_transf_2"/>
    <property type="match status" value="1"/>
</dbReference>
<feature type="domain" description="Glycosyltransferase 2-like" evidence="1">
    <location>
        <begin position="1"/>
        <end position="165"/>
    </location>
</feature>
<name>A0ABY4CJU0_9BACL</name>
<gene>
    <name evidence="2" type="ORF">LSG31_22305</name>
</gene>
<dbReference type="Gene3D" id="3.90.550.10">
    <property type="entry name" value="Spore Coat Polysaccharide Biosynthesis Protein SpsA, Chain A"/>
    <property type="match status" value="1"/>
</dbReference>
<evidence type="ECO:0000313" key="2">
    <source>
        <dbReference type="EMBL" id="UOF90554.1"/>
    </source>
</evidence>
<dbReference type="InterPro" id="IPR029044">
    <property type="entry name" value="Nucleotide-diphossugar_trans"/>
</dbReference>
<dbReference type="CDD" id="cd00761">
    <property type="entry name" value="Glyco_tranf_GTA_type"/>
    <property type="match status" value="1"/>
</dbReference>
<dbReference type="EMBL" id="CP089291">
    <property type="protein sequence ID" value="UOF90554.1"/>
    <property type="molecule type" value="Genomic_DNA"/>
</dbReference>